<dbReference type="EnsemblMetazoa" id="XM_031928888">
    <property type="protein sequence ID" value="XP_031784748"/>
    <property type="gene ID" value="LOC107981281"/>
</dbReference>
<dbReference type="RefSeq" id="XP_031784748.1">
    <property type="nucleotide sequence ID" value="XM_031928888.1"/>
</dbReference>
<feature type="compositionally biased region" description="Polar residues" evidence="1">
    <location>
        <begin position="155"/>
        <end position="169"/>
    </location>
</feature>
<dbReference type="Proteomes" id="UP000002358">
    <property type="component" value="Chromosome 1"/>
</dbReference>
<feature type="compositionally biased region" description="Pro residues" evidence="1">
    <location>
        <begin position="596"/>
        <end position="607"/>
    </location>
</feature>
<dbReference type="InParanoid" id="A0A7M7QB82"/>
<sequence>MPIQSNLDDLSNSVLPGTSPNSNTFTLPHPPISQNIFIQTDRLTSASSDEKTLSQSNLTTFTDGISDITMTYKDHASQPTSGKRRASDRSDFSAAHNETSNYDSRPKKAATSHNSSKNSSLAATTASNTSSTSTSSVSTDTLQVPAASVPAGKINVTTDNSNSTATITANKELPTKRPPSLYSLHNQGPLIIFAEPIDPQLVKGHLHPTTIGRLIASKHQGNIVSISSSGSLKISITLSNRFSDNSLLLDPNFKEQNLRFSVPLNRLNRQAIIRDVPTDISDDVILQELQAASYSSTSFKGIKAERFNRRITLQDNTTKLVPSKTIRLTFEGQHLPSFINLFYVRYPIQVYIQPVKMCLNYFRYGHLKTQCRSKPICERCGQPSHPSVSECPCAAAQPICVNCGLNHLPKDKSCPEWIFQQQLHSFAATNNLSLNDALSHVLRTNPPEHNSRTCPKSRRTNHPGPPLAPPPLFFNPHSDSASPPTTPPVSSSSNSPCGHSSPSYASVIRSYRPPVNGSPPHNRTSTPKPPSRPPGFSQRTPSLSSEHINCLFSPNGRPLALSQLNSSTSAPISPVDLAFSSELDPPATAPTETPQPSSPLLPPPPSDPNASVSYLLKIIFELLIPLLSKAGFQQTASDISSLLQHSLISNNGSTLSI</sequence>
<feature type="compositionally biased region" description="Low complexity" evidence="1">
    <location>
        <begin position="474"/>
        <end position="503"/>
    </location>
</feature>
<feature type="compositionally biased region" description="Low complexity" evidence="1">
    <location>
        <begin position="114"/>
        <end position="140"/>
    </location>
</feature>
<proteinExistence type="predicted"/>
<feature type="compositionally biased region" description="Low complexity" evidence="1">
    <location>
        <begin position="585"/>
        <end position="595"/>
    </location>
</feature>
<dbReference type="AlphaFoldDB" id="A0A7M7QB82"/>
<dbReference type="GeneID" id="107981281"/>
<feature type="compositionally biased region" description="Polar residues" evidence="1">
    <location>
        <begin position="537"/>
        <end position="547"/>
    </location>
</feature>
<feature type="region of interest" description="Disordered" evidence="1">
    <location>
        <begin position="1"/>
        <end position="30"/>
    </location>
</feature>
<evidence type="ECO:0000313" key="3">
    <source>
        <dbReference type="Proteomes" id="UP000002358"/>
    </source>
</evidence>
<feature type="region of interest" description="Disordered" evidence="1">
    <location>
        <begin position="72"/>
        <end position="140"/>
    </location>
</feature>
<organism evidence="2 3">
    <name type="scientific">Nasonia vitripennis</name>
    <name type="common">Parasitic wasp</name>
    <dbReference type="NCBI Taxonomy" id="7425"/>
    <lineage>
        <taxon>Eukaryota</taxon>
        <taxon>Metazoa</taxon>
        <taxon>Ecdysozoa</taxon>
        <taxon>Arthropoda</taxon>
        <taxon>Hexapoda</taxon>
        <taxon>Insecta</taxon>
        <taxon>Pterygota</taxon>
        <taxon>Neoptera</taxon>
        <taxon>Endopterygota</taxon>
        <taxon>Hymenoptera</taxon>
        <taxon>Apocrita</taxon>
        <taxon>Proctotrupomorpha</taxon>
        <taxon>Chalcidoidea</taxon>
        <taxon>Pteromalidae</taxon>
        <taxon>Pteromalinae</taxon>
        <taxon>Nasonia</taxon>
    </lineage>
</organism>
<evidence type="ECO:0008006" key="4">
    <source>
        <dbReference type="Google" id="ProtNLM"/>
    </source>
</evidence>
<feature type="region of interest" description="Disordered" evidence="1">
    <location>
        <begin position="577"/>
        <end position="607"/>
    </location>
</feature>
<evidence type="ECO:0000313" key="2">
    <source>
        <dbReference type="EnsemblMetazoa" id="XP_031784748"/>
    </source>
</evidence>
<feature type="region of interest" description="Disordered" evidence="1">
    <location>
        <begin position="442"/>
        <end position="549"/>
    </location>
</feature>
<accession>A0A7M7QB82</accession>
<name>A0A7M7QB82_NASVI</name>
<reference evidence="2" key="1">
    <citation type="submission" date="2021-01" db="UniProtKB">
        <authorList>
            <consortium name="EnsemblMetazoa"/>
        </authorList>
    </citation>
    <scope>IDENTIFICATION</scope>
</reference>
<evidence type="ECO:0000256" key="1">
    <source>
        <dbReference type="SAM" id="MobiDB-lite"/>
    </source>
</evidence>
<protein>
    <recommendedName>
        <fullName evidence="4">Gag-like protein</fullName>
    </recommendedName>
</protein>
<feature type="compositionally biased region" description="Pro residues" evidence="1">
    <location>
        <begin position="463"/>
        <end position="473"/>
    </location>
</feature>
<dbReference type="OrthoDB" id="7700262at2759"/>
<feature type="region of interest" description="Disordered" evidence="1">
    <location>
        <begin position="153"/>
        <end position="178"/>
    </location>
</feature>
<dbReference type="KEGG" id="nvi:107981281"/>
<keyword evidence="3" id="KW-1185">Reference proteome</keyword>